<dbReference type="EMBL" id="CAJNOM010001735">
    <property type="protein sequence ID" value="CAF1617620.1"/>
    <property type="molecule type" value="Genomic_DNA"/>
</dbReference>
<feature type="domain" description="Tudor" evidence="6">
    <location>
        <begin position="444"/>
        <end position="501"/>
    </location>
</feature>
<evidence type="ECO:0000313" key="7">
    <source>
        <dbReference type="EMBL" id="CAF1411195.1"/>
    </source>
</evidence>
<dbReference type="CDD" id="cd20379">
    <property type="entry name" value="Tudor_dTUD-like"/>
    <property type="match status" value="1"/>
</dbReference>
<dbReference type="SMART" id="SM00333">
    <property type="entry name" value="TUDOR"/>
    <property type="match status" value="2"/>
</dbReference>
<feature type="region of interest" description="Disordered" evidence="4">
    <location>
        <begin position="88"/>
        <end position="128"/>
    </location>
</feature>
<keyword evidence="1" id="KW-0677">Repeat</keyword>
<dbReference type="Pfam" id="PF00076">
    <property type="entry name" value="RRM_1"/>
    <property type="match status" value="1"/>
</dbReference>
<dbReference type="Proteomes" id="UP000663877">
    <property type="component" value="Unassembled WGS sequence"/>
</dbReference>
<dbReference type="Proteomes" id="UP000663832">
    <property type="component" value="Unassembled WGS sequence"/>
</dbReference>
<dbReference type="InterPro" id="IPR035437">
    <property type="entry name" value="SNase_OB-fold_sf"/>
</dbReference>
<evidence type="ECO:0000259" key="6">
    <source>
        <dbReference type="PROSITE" id="PS50304"/>
    </source>
</evidence>
<dbReference type="AlphaFoldDB" id="A0A815M0H5"/>
<dbReference type="Pfam" id="PF00567">
    <property type="entry name" value="TUDOR"/>
    <property type="match status" value="2"/>
</dbReference>
<feature type="domain" description="Tudor" evidence="6">
    <location>
        <begin position="242"/>
        <end position="298"/>
    </location>
</feature>
<evidence type="ECO:0000313" key="9">
    <source>
        <dbReference type="Proteomes" id="UP000663832"/>
    </source>
</evidence>
<comment type="caution">
    <text evidence="7">The sequence shown here is derived from an EMBL/GenBank/DDBJ whole genome shotgun (WGS) entry which is preliminary data.</text>
</comment>
<feature type="domain" description="RRM" evidence="5">
    <location>
        <begin position="9"/>
        <end position="86"/>
    </location>
</feature>
<dbReference type="InterPro" id="IPR050621">
    <property type="entry name" value="Tudor_domain_containing"/>
</dbReference>
<dbReference type="Gene3D" id="2.40.50.90">
    <property type="match status" value="1"/>
</dbReference>
<dbReference type="Gene3D" id="3.30.70.330">
    <property type="match status" value="1"/>
</dbReference>
<dbReference type="SUPFAM" id="SSF63748">
    <property type="entry name" value="Tudor/PWWP/MBT"/>
    <property type="match status" value="2"/>
</dbReference>
<dbReference type="InterPro" id="IPR002343">
    <property type="entry name" value="Hud_Sxl_RNA"/>
</dbReference>
<dbReference type="PROSITE" id="PS50102">
    <property type="entry name" value="RRM"/>
    <property type="match status" value="1"/>
</dbReference>
<dbReference type="OrthoDB" id="341421at2759"/>
<dbReference type="SMART" id="SM00360">
    <property type="entry name" value="RRM"/>
    <property type="match status" value="1"/>
</dbReference>
<dbReference type="PROSITE" id="PS50304">
    <property type="entry name" value="TUDOR"/>
    <property type="match status" value="2"/>
</dbReference>
<dbReference type="EMBL" id="CAJNOI010001409">
    <property type="protein sequence ID" value="CAF1411195.1"/>
    <property type="molecule type" value="Genomic_DNA"/>
</dbReference>
<evidence type="ECO:0000256" key="4">
    <source>
        <dbReference type="SAM" id="MobiDB-lite"/>
    </source>
</evidence>
<name>A0A815M0H5_9BILA</name>
<dbReference type="PANTHER" id="PTHR22948">
    <property type="entry name" value="TUDOR DOMAIN CONTAINING PROTEIN"/>
    <property type="match status" value="1"/>
</dbReference>
<sequence length="799" mass="91436">MNDSERCVNTIIIKNLPKDYTENQLEKLFSKFGRITSSTILPIDSNLEGSYGFINYAEPESCTEAVEKMNNYVIDQFTLYVNHSSAQTNNNLDQPRIESHVDDEPNYENNSTSSPSIQNPFSSFQSATTHSSTTSSQIYNNTSLNTNEFQSFLNSEKLLWNTTDIEEKNNQSLFKNKTTMNICEHNSFVTNKKYSVYLSNFQLPNIIFVATLDDCINSTILITKMNKRDQLLKTDVNSYNSKLIVGQYCAALFEGYWYRARILEINKNLVQVQYIDMGNMAWCDSILEIQPLLNECYKDPVLCIKCVLDGVPTQEKLCDEQTNAILKTFVFDIELEMTVLRFENNLPYVQLNLGERNLNIEIQTILLQPSSFSTTILKKLNHEIISFDSNKPEMNISEIHSVQLIGIDTDLECFHVLLINDYLLTIMNVLKEWNVNKHLLTIEPKPNMLICAQDGDDNLWYRAWIQNIIGNDFCVYFVDSGNKKVVSIDRLSDCPEVLRNIPWQSIQIKLAEINLTDDERYLLLNNFGADRLQMKIFSNNQNIYFVELIKDEKSLSTYILNLRKKKEKQAHNPPITNETLKNFDTTQQFVVQAAAPPPIIVAENAQHIVKQNVMNQQQQQQNSSKSAQSSTQKISKLLKNTDVVVQFMDNNISYTTIGSDSISSCSFILLIGTIQDIEFSYLSHYPEPYEPPYTPTTTMLQILNIISKNIREHLMKKLSSNLKGKLEISHFTNLHLLVGGGAVEDNDLIRNGLILLNDQNNMENIFHDPLAKHIYQQLKKNVTVLKAVTFLVNNNDGSG</sequence>
<dbReference type="InterPro" id="IPR035979">
    <property type="entry name" value="RBD_domain_sf"/>
</dbReference>
<dbReference type="GO" id="GO:0003723">
    <property type="term" value="F:RNA binding"/>
    <property type="evidence" value="ECO:0007669"/>
    <property type="project" value="UniProtKB-UniRule"/>
</dbReference>
<evidence type="ECO:0000256" key="1">
    <source>
        <dbReference type="ARBA" id="ARBA00022737"/>
    </source>
</evidence>
<dbReference type="PRINTS" id="PR00961">
    <property type="entry name" value="HUDSXLRNA"/>
</dbReference>
<dbReference type="PANTHER" id="PTHR22948:SF29">
    <property type="entry name" value="FI02030P-RELATED"/>
    <property type="match status" value="1"/>
</dbReference>
<dbReference type="Gene3D" id="2.30.30.140">
    <property type="match status" value="2"/>
</dbReference>
<evidence type="ECO:0000259" key="5">
    <source>
        <dbReference type="PROSITE" id="PS50102"/>
    </source>
</evidence>
<dbReference type="InterPro" id="IPR012677">
    <property type="entry name" value="Nucleotide-bd_a/b_plait_sf"/>
</dbReference>
<dbReference type="InterPro" id="IPR002999">
    <property type="entry name" value="Tudor"/>
</dbReference>
<evidence type="ECO:0000313" key="8">
    <source>
        <dbReference type="EMBL" id="CAF1617620.1"/>
    </source>
</evidence>
<accession>A0A815M0H5</accession>
<feature type="non-terminal residue" evidence="7">
    <location>
        <position position="1"/>
    </location>
</feature>
<gene>
    <name evidence="7" type="ORF">BJG266_LOCUS38210</name>
    <name evidence="8" type="ORF">QVE165_LOCUS55090</name>
</gene>
<evidence type="ECO:0000256" key="2">
    <source>
        <dbReference type="ARBA" id="ARBA00022884"/>
    </source>
</evidence>
<evidence type="ECO:0000313" key="10">
    <source>
        <dbReference type="Proteomes" id="UP000663877"/>
    </source>
</evidence>
<dbReference type="GO" id="GO:1990904">
    <property type="term" value="C:ribonucleoprotein complex"/>
    <property type="evidence" value="ECO:0007669"/>
    <property type="project" value="InterPro"/>
</dbReference>
<protein>
    <submittedName>
        <fullName evidence="7">Uncharacterized protein</fullName>
    </submittedName>
</protein>
<organism evidence="7 10">
    <name type="scientific">Adineta steineri</name>
    <dbReference type="NCBI Taxonomy" id="433720"/>
    <lineage>
        <taxon>Eukaryota</taxon>
        <taxon>Metazoa</taxon>
        <taxon>Spiralia</taxon>
        <taxon>Gnathifera</taxon>
        <taxon>Rotifera</taxon>
        <taxon>Eurotatoria</taxon>
        <taxon>Bdelloidea</taxon>
        <taxon>Adinetida</taxon>
        <taxon>Adinetidae</taxon>
        <taxon>Adineta</taxon>
    </lineage>
</organism>
<dbReference type="CDD" id="cd00590">
    <property type="entry name" value="RRM_SF"/>
    <property type="match status" value="1"/>
</dbReference>
<evidence type="ECO:0000256" key="3">
    <source>
        <dbReference type="PROSITE-ProRule" id="PRU00176"/>
    </source>
</evidence>
<proteinExistence type="predicted"/>
<keyword evidence="2 3" id="KW-0694">RNA-binding</keyword>
<dbReference type="InterPro" id="IPR000504">
    <property type="entry name" value="RRM_dom"/>
</dbReference>
<feature type="compositionally biased region" description="Polar residues" evidence="4">
    <location>
        <begin position="107"/>
        <end position="121"/>
    </location>
</feature>
<dbReference type="SUPFAM" id="SSF54928">
    <property type="entry name" value="RNA-binding domain, RBD"/>
    <property type="match status" value="1"/>
</dbReference>
<keyword evidence="9" id="KW-1185">Reference proteome</keyword>
<reference evidence="7" key="1">
    <citation type="submission" date="2021-02" db="EMBL/GenBank/DDBJ databases">
        <authorList>
            <person name="Nowell W R."/>
        </authorList>
    </citation>
    <scope>NUCLEOTIDE SEQUENCE</scope>
</reference>